<comment type="domain">
    <text evidence="4">The PPC domain mediates interactions between AHL proteins.</text>
</comment>
<accession>A0A9R0J2S0</accession>
<keyword evidence="1 4" id="KW-0805">Transcription regulation</keyword>
<feature type="compositionally biased region" description="Low complexity" evidence="5">
    <location>
        <begin position="72"/>
        <end position="93"/>
    </location>
</feature>
<evidence type="ECO:0000256" key="2">
    <source>
        <dbReference type="ARBA" id="ARBA00023125"/>
    </source>
</evidence>
<dbReference type="RefSeq" id="XP_021858935.2">
    <property type="nucleotide sequence ID" value="XM_022003243.2"/>
</dbReference>
<feature type="compositionally biased region" description="Polar residues" evidence="5">
    <location>
        <begin position="290"/>
        <end position="323"/>
    </location>
</feature>
<evidence type="ECO:0000313" key="10">
    <source>
        <dbReference type="RefSeq" id="XP_056693507.1"/>
    </source>
</evidence>
<organism evidence="7 8">
    <name type="scientific">Spinacia oleracea</name>
    <name type="common">Spinach</name>
    <dbReference type="NCBI Taxonomy" id="3562"/>
    <lineage>
        <taxon>Eukaryota</taxon>
        <taxon>Viridiplantae</taxon>
        <taxon>Streptophyta</taxon>
        <taxon>Embryophyta</taxon>
        <taxon>Tracheophyta</taxon>
        <taxon>Spermatophyta</taxon>
        <taxon>Magnoliopsida</taxon>
        <taxon>eudicotyledons</taxon>
        <taxon>Gunneridae</taxon>
        <taxon>Pentapetalae</taxon>
        <taxon>Caryophyllales</taxon>
        <taxon>Chenopodiaceae</taxon>
        <taxon>Chenopodioideae</taxon>
        <taxon>Anserineae</taxon>
        <taxon>Spinacia</taxon>
    </lineage>
</organism>
<reference evidence="8 9" key="2">
    <citation type="submission" date="2025-05" db="UniProtKB">
        <authorList>
            <consortium name="RefSeq"/>
        </authorList>
    </citation>
    <scope>IDENTIFICATION</scope>
    <source>
        <tissue evidence="8 9">Leaf</tissue>
    </source>
</reference>
<evidence type="ECO:0000256" key="3">
    <source>
        <dbReference type="ARBA" id="ARBA00023163"/>
    </source>
</evidence>
<evidence type="ECO:0000313" key="7">
    <source>
        <dbReference type="Proteomes" id="UP000813463"/>
    </source>
</evidence>
<feature type="region of interest" description="Disordered" evidence="5">
    <location>
        <begin position="23"/>
        <end position="112"/>
    </location>
</feature>
<comment type="function">
    <text evidence="4">Transcription factor that specifically binds AT-rich DNA sequences related to the nuclear matrix attachment regions (MARs).</text>
</comment>
<dbReference type="CDD" id="cd11378">
    <property type="entry name" value="DUF296"/>
    <property type="match status" value="1"/>
</dbReference>
<dbReference type="RefSeq" id="XP_021858936.2">
    <property type="nucleotide sequence ID" value="XM_022003244.2"/>
</dbReference>
<dbReference type="PROSITE" id="PS51742">
    <property type="entry name" value="PPC"/>
    <property type="match status" value="1"/>
</dbReference>
<dbReference type="PANTHER" id="PTHR31500">
    <property type="entry name" value="AT-HOOK MOTIF NUCLEAR-LOCALIZED PROTEIN 9"/>
    <property type="match status" value="1"/>
</dbReference>
<dbReference type="Gene3D" id="3.30.1330.80">
    <property type="entry name" value="Hypothetical protein, similar to alpha- acetolactate decarboxylase, domain 2"/>
    <property type="match status" value="1"/>
</dbReference>
<protein>
    <recommendedName>
        <fullName evidence="4">AT-hook motif nuclear-localized protein</fullName>
    </recommendedName>
</protein>
<keyword evidence="7" id="KW-1185">Reference proteome</keyword>
<feature type="region of interest" description="Disordered" evidence="5">
    <location>
        <begin position="247"/>
        <end position="343"/>
    </location>
</feature>
<dbReference type="AlphaFoldDB" id="A0A9R0J2S0"/>
<sequence length="343" mass="35922">MEAKESMAMGVTVIGAEAPSNYHVASRGEAPPQLAITTTTGDVTPVSVGMSGLMEKKKRGRPRKYGPDGSVSRSYSPRPTSASAPPSAGSQPSGKRGRGRSLASEAKHQPKFEMVSMGDGFGHSDGANFTPHVITINIGEDVTAKIISFCQQGPRAICILSANGMVSNATLRQSDSSGGTLTYEGRFEIVNLCGSFTPTEREGTRYRAGGLSVSLSSPNGQVVGGCVAGLLIAASPVQVIVGSFLPTNPPDIKTKKPKVQPPSTPTPTPFTITSALPPPNVAEKDACNGQGHNRNNSSVPPPLQNLTSPTSYQRENWANTHPNPMQERRTSTTDINISLPGGM</sequence>
<dbReference type="SUPFAM" id="SSF117856">
    <property type="entry name" value="AF0104/ALDC/Ptd012-like"/>
    <property type="match status" value="1"/>
</dbReference>
<keyword evidence="4" id="KW-0539">Nucleus</keyword>
<dbReference type="RefSeq" id="XP_056693507.1">
    <property type="nucleotide sequence ID" value="XM_056837529.1"/>
</dbReference>
<dbReference type="GO" id="GO:0003680">
    <property type="term" value="F:minor groove of adenine-thymine-rich DNA binding"/>
    <property type="evidence" value="ECO:0007669"/>
    <property type="project" value="UniProtKB-UniRule"/>
</dbReference>
<feature type="domain" description="PPC" evidence="6">
    <location>
        <begin position="126"/>
        <end position="267"/>
    </location>
</feature>
<name>A0A9R0J2S0_SPIOL</name>
<keyword evidence="3 4" id="KW-0804">Transcription</keyword>
<dbReference type="Proteomes" id="UP000813463">
    <property type="component" value="Chromosome 2"/>
</dbReference>
<gene>
    <name evidence="8 9 10" type="primary">LOC110798102</name>
</gene>
<dbReference type="GO" id="GO:0005634">
    <property type="term" value="C:nucleus"/>
    <property type="evidence" value="ECO:0007669"/>
    <property type="project" value="UniProtKB-SubCell"/>
</dbReference>
<comment type="subcellular location">
    <subcellularLocation>
        <location evidence="4">Nucleus</location>
    </subcellularLocation>
</comment>
<dbReference type="PANTHER" id="PTHR31500:SF96">
    <property type="entry name" value="AT-HOOK MOTIF NUCLEAR-LOCALIZED PROTEIN 7"/>
    <property type="match status" value="1"/>
</dbReference>
<evidence type="ECO:0000256" key="5">
    <source>
        <dbReference type="SAM" id="MobiDB-lite"/>
    </source>
</evidence>
<feature type="compositionally biased region" description="Pro residues" evidence="5">
    <location>
        <begin position="259"/>
        <end position="268"/>
    </location>
</feature>
<evidence type="ECO:0000259" key="6">
    <source>
        <dbReference type="PROSITE" id="PS51742"/>
    </source>
</evidence>
<evidence type="ECO:0000313" key="9">
    <source>
        <dbReference type="RefSeq" id="XP_021858936.2"/>
    </source>
</evidence>
<keyword evidence="2 4" id="KW-0238">DNA-binding</keyword>
<dbReference type="Pfam" id="PF03479">
    <property type="entry name" value="PCC"/>
    <property type="match status" value="1"/>
</dbReference>
<dbReference type="InterPro" id="IPR005175">
    <property type="entry name" value="PPC_dom"/>
</dbReference>
<evidence type="ECO:0000313" key="8">
    <source>
        <dbReference type="RefSeq" id="XP_021858935.2"/>
    </source>
</evidence>
<dbReference type="KEGG" id="soe:110798102"/>
<reference evidence="7" key="1">
    <citation type="journal article" date="2021" name="Nat. Commun.">
        <title>Genomic analyses provide insights into spinach domestication and the genetic basis of agronomic traits.</title>
        <authorList>
            <person name="Cai X."/>
            <person name="Sun X."/>
            <person name="Xu C."/>
            <person name="Sun H."/>
            <person name="Wang X."/>
            <person name="Ge C."/>
            <person name="Zhang Z."/>
            <person name="Wang Q."/>
            <person name="Fei Z."/>
            <person name="Jiao C."/>
            <person name="Wang Q."/>
        </authorList>
    </citation>
    <scope>NUCLEOTIDE SEQUENCE [LARGE SCALE GENOMIC DNA]</scope>
    <source>
        <strain evidence="7">cv. Varoflay</strain>
    </source>
</reference>
<dbReference type="InterPro" id="IPR039605">
    <property type="entry name" value="AHL"/>
</dbReference>
<proteinExistence type="predicted"/>
<evidence type="ECO:0000256" key="1">
    <source>
        <dbReference type="ARBA" id="ARBA00023015"/>
    </source>
</evidence>
<evidence type="ECO:0000256" key="4">
    <source>
        <dbReference type="RuleBase" id="RU367031"/>
    </source>
</evidence>
<dbReference type="GeneID" id="110798102"/>